<feature type="transmembrane region" description="Helical" evidence="1">
    <location>
        <begin position="54"/>
        <end position="71"/>
    </location>
</feature>
<feature type="transmembrane region" description="Helical" evidence="1">
    <location>
        <begin position="100"/>
        <end position="120"/>
    </location>
</feature>
<organism evidence="2 3">
    <name type="scientific">Rhodovulum iodosum</name>
    <dbReference type="NCBI Taxonomy" id="68291"/>
    <lineage>
        <taxon>Bacteria</taxon>
        <taxon>Pseudomonadati</taxon>
        <taxon>Pseudomonadota</taxon>
        <taxon>Alphaproteobacteria</taxon>
        <taxon>Rhodobacterales</taxon>
        <taxon>Paracoccaceae</taxon>
        <taxon>Rhodovulum</taxon>
    </lineage>
</organism>
<evidence type="ECO:0000313" key="2">
    <source>
        <dbReference type="EMBL" id="MEX5728919.1"/>
    </source>
</evidence>
<dbReference type="EMBL" id="JBEHHI010000002">
    <property type="protein sequence ID" value="MEX5728919.1"/>
    <property type="molecule type" value="Genomic_DNA"/>
</dbReference>
<dbReference type="RefSeq" id="WP_369022860.1">
    <property type="nucleotide sequence ID" value="NZ_JBEHHI010000002.1"/>
</dbReference>
<proteinExistence type="predicted"/>
<accession>A0ABV3XUS1</accession>
<keyword evidence="1" id="KW-1133">Transmembrane helix</keyword>
<dbReference type="Proteomes" id="UP001560019">
    <property type="component" value="Unassembled WGS sequence"/>
</dbReference>
<evidence type="ECO:0000313" key="3">
    <source>
        <dbReference type="Proteomes" id="UP001560019"/>
    </source>
</evidence>
<gene>
    <name evidence="2" type="ORF">Ga0609869_002272</name>
</gene>
<keyword evidence="1" id="KW-0472">Membrane</keyword>
<reference evidence="2 3" key="1">
    <citation type="submission" date="2024-06" db="EMBL/GenBank/DDBJ databases">
        <title>Genome of Rhodovulum iodosum, a marine photoferrotroph.</title>
        <authorList>
            <person name="Bianchini G."/>
            <person name="Nikeleit V."/>
            <person name="Kappler A."/>
            <person name="Bryce C."/>
            <person name="Sanchez-Baracaldo P."/>
        </authorList>
    </citation>
    <scope>NUCLEOTIDE SEQUENCE [LARGE SCALE GENOMIC DNA]</scope>
    <source>
        <strain evidence="2 3">UT/N1</strain>
    </source>
</reference>
<feature type="transmembrane region" description="Helical" evidence="1">
    <location>
        <begin position="78"/>
        <end position="94"/>
    </location>
</feature>
<sequence>MEKKQSRFPMRIFIDTLAAGLRWTMALIFAWHVIPPTISHVLGKSYLPDELEAQTIAVHALLVVTVIWLAFGLRTRVVAVLGGTLFVAHGLLGQDDLSHGAPVMWLIIAVGLIGSALAVVGGGRWCMYRGGWSVPV</sequence>
<keyword evidence="1" id="KW-0812">Transmembrane</keyword>
<evidence type="ECO:0000256" key="1">
    <source>
        <dbReference type="SAM" id="Phobius"/>
    </source>
</evidence>
<name>A0ABV3XUS1_9RHOB</name>
<feature type="transmembrane region" description="Helical" evidence="1">
    <location>
        <begin position="12"/>
        <end position="34"/>
    </location>
</feature>
<comment type="caution">
    <text evidence="2">The sequence shown here is derived from an EMBL/GenBank/DDBJ whole genome shotgun (WGS) entry which is preliminary data.</text>
</comment>
<keyword evidence="3" id="KW-1185">Reference proteome</keyword>
<protein>
    <submittedName>
        <fullName evidence="2">Sodium:solute symporter family permease YidK</fullName>
    </submittedName>
</protein>